<organism evidence="2 4">
    <name type="scientific">Algoriphagus ratkowskyi</name>
    <dbReference type="NCBI Taxonomy" id="57028"/>
    <lineage>
        <taxon>Bacteria</taxon>
        <taxon>Pseudomonadati</taxon>
        <taxon>Bacteroidota</taxon>
        <taxon>Cytophagia</taxon>
        <taxon>Cytophagales</taxon>
        <taxon>Cyclobacteriaceae</taxon>
        <taxon>Algoriphagus</taxon>
    </lineage>
</organism>
<dbReference type="AlphaFoldDB" id="A0A2W7TDD6"/>
<evidence type="ECO:0000313" key="5">
    <source>
        <dbReference type="Proteomes" id="UP000321927"/>
    </source>
</evidence>
<evidence type="ECO:0000313" key="3">
    <source>
        <dbReference type="EMBL" id="TXD79420.1"/>
    </source>
</evidence>
<keyword evidence="5" id="KW-1185">Reference proteome</keyword>
<feature type="chain" id="PRO_5015899858" evidence="1">
    <location>
        <begin position="21"/>
        <end position="78"/>
    </location>
</feature>
<feature type="signal peptide" evidence="1">
    <location>
        <begin position="1"/>
        <end position="20"/>
    </location>
</feature>
<evidence type="ECO:0000313" key="2">
    <source>
        <dbReference type="EMBL" id="PZX61312.1"/>
    </source>
</evidence>
<dbReference type="EMBL" id="VORV01000002">
    <property type="protein sequence ID" value="TXD79420.1"/>
    <property type="molecule type" value="Genomic_DNA"/>
</dbReference>
<evidence type="ECO:0000256" key="1">
    <source>
        <dbReference type="SAM" id="SignalP"/>
    </source>
</evidence>
<gene>
    <name evidence="3" type="ORF">ESW18_04110</name>
    <name evidence="2" type="ORF">LV84_00300</name>
</gene>
<keyword evidence="1" id="KW-0732">Signal</keyword>
<comment type="caution">
    <text evidence="2">The sequence shown here is derived from an EMBL/GenBank/DDBJ whole genome shotgun (WGS) entry which is preliminary data.</text>
</comment>
<reference evidence="2 4" key="1">
    <citation type="submission" date="2018-06" db="EMBL/GenBank/DDBJ databases">
        <title>Genomic Encyclopedia of Archaeal and Bacterial Type Strains, Phase II (KMG-II): from individual species to whole genera.</title>
        <authorList>
            <person name="Goeker M."/>
        </authorList>
    </citation>
    <scope>NUCLEOTIDE SEQUENCE [LARGE SCALE GENOMIC DNA]</scope>
    <source>
        <strain evidence="2 4">DSM 22686</strain>
    </source>
</reference>
<dbReference type="OrthoDB" id="828161at2"/>
<dbReference type="Proteomes" id="UP000249115">
    <property type="component" value="Unassembled WGS sequence"/>
</dbReference>
<dbReference type="EMBL" id="QKZU01000001">
    <property type="protein sequence ID" value="PZX61312.1"/>
    <property type="molecule type" value="Genomic_DNA"/>
</dbReference>
<name>A0A2W7TDD6_9BACT</name>
<evidence type="ECO:0000313" key="4">
    <source>
        <dbReference type="Proteomes" id="UP000249115"/>
    </source>
</evidence>
<reference evidence="3 5" key="2">
    <citation type="submission" date="2019-08" db="EMBL/GenBank/DDBJ databases">
        <title>Genome of Algoriphagus ratkowskyi IC026.</title>
        <authorList>
            <person name="Bowman J.P."/>
        </authorList>
    </citation>
    <scope>NUCLEOTIDE SEQUENCE [LARGE SCALE GENOMIC DNA]</scope>
    <source>
        <strain evidence="3 5">IC026</strain>
    </source>
</reference>
<proteinExistence type="predicted"/>
<dbReference type="Proteomes" id="UP000321927">
    <property type="component" value="Unassembled WGS sequence"/>
</dbReference>
<sequence length="78" mass="8442">MNSLLRIYLVLIFTSSAFNAGSENDSINTGFPVEGLNFAKVNHPQNLQGMADCLTTGDVKEYRKISEATAEISSSSLN</sequence>
<accession>A0A2W7TDD6</accession>
<protein>
    <submittedName>
        <fullName evidence="2">Uncharacterized protein</fullName>
    </submittedName>
</protein>
<dbReference type="RefSeq" id="WP_086497751.1">
    <property type="nucleotide sequence ID" value="NZ_MSSV01000001.1"/>
</dbReference>